<feature type="compositionally biased region" description="Polar residues" evidence="15">
    <location>
        <begin position="984"/>
        <end position="994"/>
    </location>
</feature>
<dbReference type="InterPro" id="IPR037151">
    <property type="entry name" value="AlkB-like_sf"/>
</dbReference>
<feature type="active site" description="Charge relay system" evidence="13 14">
    <location>
        <position position="548"/>
    </location>
</feature>
<feature type="domain" description="P/Homo B" evidence="18">
    <location>
        <begin position="834"/>
        <end position="974"/>
    </location>
</feature>
<keyword evidence="4 16" id="KW-0812">Transmembrane</keyword>
<dbReference type="Proteomes" id="UP000078561">
    <property type="component" value="Unassembled WGS sequence"/>
</dbReference>
<evidence type="ECO:0000259" key="18">
    <source>
        <dbReference type="PROSITE" id="PS51829"/>
    </source>
</evidence>
<dbReference type="PROSITE" id="PS51829">
    <property type="entry name" value="P_HOMO_B"/>
    <property type="match status" value="1"/>
</dbReference>
<dbReference type="GO" id="GO:0004252">
    <property type="term" value="F:serine-type endopeptidase activity"/>
    <property type="evidence" value="ECO:0007669"/>
    <property type="project" value="UniProtKB-UniRule"/>
</dbReference>
<dbReference type="Pfam" id="PF00082">
    <property type="entry name" value="Peptidase_S8"/>
    <property type="match status" value="1"/>
</dbReference>
<dbReference type="GO" id="GO:0000139">
    <property type="term" value="C:Golgi membrane"/>
    <property type="evidence" value="ECO:0007669"/>
    <property type="project" value="TreeGrafter"/>
</dbReference>
<gene>
    <name evidence="19" type="primary">ABSGL_04386.1 scaffold 5409</name>
</gene>
<feature type="compositionally biased region" description="Acidic residues" evidence="15">
    <location>
        <begin position="1112"/>
        <end position="1132"/>
    </location>
</feature>
<dbReference type="InterPro" id="IPR000209">
    <property type="entry name" value="Peptidase_S8/S53_dom"/>
</dbReference>
<feature type="active site" description="Charge relay system" evidence="13 14">
    <location>
        <position position="758"/>
    </location>
</feature>
<feature type="region of interest" description="Disordered" evidence="15">
    <location>
        <begin position="1103"/>
        <end position="1141"/>
    </location>
</feature>
<dbReference type="FunFam" id="3.40.50.200:FF:000005">
    <property type="entry name" value="Proprotein convertase subtilisin/kexin type 7"/>
    <property type="match status" value="1"/>
</dbReference>
<accession>A0A168MMG7</accession>
<dbReference type="InterPro" id="IPR034182">
    <property type="entry name" value="Kexin/furin"/>
</dbReference>
<keyword evidence="5" id="KW-0732">Signal</keyword>
<reference evidence="19" key="1">
    <citation type="submission" date="2016-04" db="EMBL/GenBank/DDBJ databases">
        <authorList>
            <person name="Evans L.H."/>
            <person name="Alamgir A."/>
            <person name="Owens N."/>
            <person name="Weber N.D."/>
            <person name="Virtaneva K."/>
            <person name="Barbian K."/>
            <person name="Babar A."/>
            <person name="Rosenke K."/>
        </authorList>
    </citation>
    <scope>NUCLEOTIDE SEQUENCE [LARGE SCALE GENOMIC DNA]</scope>
    <source>
        <strain evidence="19">CBS 101.48</strain>
    </source>
</reference>
<feature type="domain" description="Fe2OG dioxygenase" evidence="17">
    <location>
        <begin position="264"/>
        <end position="376"/>
    </location>
</feature>
<evidence type="ECO:0000256" key="6">
    <source>
        <dbReference type="ARBA" id="ARBA00022801"/>
    </source>
</evidence>
<comment type="similarity">
    <text evidence="2">Belongs to the peptidase S8 family. Furin subfamily.</text>
</comment>
<evidence type="ECO:0000256" key="16">
    <source>
        <dbReference type="SAM" id="Phobius"/>
    </source>
</evidence>
<proteinExistence type="inferred from homology"/>
<evidence type="ECO:0000256" key="1">
    <source>
        <dbReference type="ARBA" id="ARBA00004370"/>
    </source>
</evidence>
<dbReference type="GO" id="GO:0005802">
    <property type="term" value="C:trans-Golgi network"/>
    <property type="evidence" value="ECO:0007669"/>
    <property type="project" value="TreeGrafter"/>
</dbReference>
<dbReference type="GO" id="GO:0007323">
    <property type="term" value="P:peptide pheromone maturation"/>
    <property type="evidence" value="ECO:0007669"/>
    <property type="project" value="UniProtKB-ARBA"/>
</dbReference>
<dbReference type="InterPro" id="IPR008979">
    <property type="entry name" value="Galactose-bd-like_sf"/>
</dbReference>
<dbReference type="CDD" id="cd04059">
    <property type="entry name" value="Peptidases_S8_Protein_convertases_Kexins_Furin-like"/>
    <property type="match status" value="1"/>
</dbReference>
<dbReference type="InterPro" id="IPR023828">
    <property type="entry name" value="Peptidase_S8_Ser-AS"/>
</dbReference>
<dbReference type="PROSITE" id="PS00138">
    <property type="entry name" value="SUBTILASE_SER"/>
    <property type="match status" value="1"/>
</dbReference>
<dbReference type="InterPro" id="IPR022398">
    <property type="entry name" value="Peptidase_S8_His-AS"/>
</dbReference>
<keyword evidence="8" id="KW-0106">Calcium</keyword>
<dbReference type="Gene3D" id="2.60.120.260">
    <property type="entry name" value="Galactose-binding domain-like"/>
    <property type="match status" value="1"/>
</dbReference>
<dbReference type="Pfam" id="PF01483">
    <property type="entry name" value="P_proprotein"/>
    <property type="match status" value="1"/>
</dbReference>
<evidence type="ECO:0000256" key="15">
    <source>
        <dbReference type="SAM" id="MobiDB-lite"/>
    </source>
</evidence>
<dbReference type="Gene3D" id="2.60.120.590">
    <property type="entry name" value="Alpha-ketoglutarate-dependent dioxygenase AlkB-like"/>
    <property type="match status" value="1"/>
</dbReference>
<dbReference type="InterPro" id="IPR036852">
    <property type="entry name" value="Peptidase_S8/S53_dom_sf"/>
</dbReference>
<dbReference type="Gene3D" id="3.40.50.200">
    <property type="entry name" value="Peptidase S8/S53 domain"/>
    <property type="match status" value="1"/>
</dbReference>
<evidence type="ECO:0000256" key="11">
    <source>
        <dbReference type="ARBA" id="ARBA00023145"/>
    </source>
</evidence>
<dbReference type="STRING" id="4829.A0A168MMG7"/>
<keyword evidence="3 14" id="KW-0645">Protease</keyword>
<dbReference type="FunFam" id="2.60.120.260:FF:000026">
    <property type="entry name" value="proprotein convertase subtilisin/kexin type 7"/>
    <property type="match status" value="1"/>
</dbReference>
<evidence type="ECO:0000313" key="20">
    <source>
        <dbReference type="Proteomes" id="UP000078561"/>
    </source>
</evidence>
<dbReference type="SUPFAM" id="SSF49785">
    <property type="entry name" value="Galactose-binding domain-like"/>
    <property type="match status" value="1"/>
</dbReference>
<evidence type="ECO:0000256" key="10">
    <source>
        <dbReference type="ARBA" id="ARBA00023136"/>
    </source>
</evidence>
<evidence type="ECO:0000256" key="8">
    <source>
        <dbReference type="ARBA" id="ARBA00022837"/>
    </source>
</evidence>
<dbReference type="OrthoDB" id="300641at2759"/>
<keyword evidence="7 14" id="KW-0720">Serine protease</keyword>
<feature type="transmembrane region" description="Helical" evidence="16">
    <location>
        <begin position="1061"/>
        <end position="1082"/>
    </location>
</feature>
<feature type="active site" description="Charge relay system" evidence="13 14">
    <location>
        <position position="586"/>
    </location>
</feature>
<dbReference type="InParanoid" id="A0A168MMG7"/>
<dbReference type="InterPro" id="IPR015500">
    <property type="entry name" value="Peptidase_S8_subtilisin-rel"/>
</dbReference>
<evidence type="ECO:0000313" key="19">
    <source>
        <dbReference type="EMBL" id="SAL98821.1"/>
    </source>
</evidence>
<dbReference type="SUPFAM" id="SSF52743">
    <property type="entry name" value="Subtilisin-like"/>
    <property type="match status" value="1"/>
</dbReference>
<keyword evidence="12" id="KW-0325">Glycoprotein</keyword>
<dbReference type="InterPro" id="IPR005123">
    <property type="entry name" value="Oxoglu/Fe-dep_dioxygenase_dom"/>
</dbReference>
<sequence length="1141" mass="127155">MVDQPPPSHLTSRRQIKIWKKQQAENATKRQKVESYVNQNPFRYAERQFKARVIPKDVMSHVIDTNHFMNAKDRANLLERHATIKPIRLAQDLRHECPSLFGDEVTDEWMSRARDGYVLTDIPGLILIPNPFTPAAQRRLVQRCLTDYAYPPHTSNLDAHYDRPTKGVWDLYQRQQKGTLKEVDWLRKRDDDNDEAIPPDELLRKQRWVTLGYQYDWKTKVYDLEHGLSMPKELDALAKTVVSAVEGVGDGASWCNTYPGVSFKAEAGVINYYQLRDTLMAHVDKSEVNMEAPLVSVSFGHACIYLVGGPNKETAPIPLCLRSGDLLIMSGSSRLSYHGVPRILEDTLPVYLKSNQDDDDGWKLVFALLYFTWVTHATTVIKRDPSRQYYTLHFPQPDESTPHHAQVIAEALSTRYEGRVGELMTYYLVSSPLSNKRSMDTSDPVMASFEQQKKSTNSKVDKRLVQPWSMVQRIDKQVLRRRSRRAVLPPTSGKLALEAAQSSLGIQDPGFMKQWHLINQEDAGNDINVTSVWEQGITGNGTVVAILDDGVDYKSKDLMDNFYAEGSYDFNDHVDLPTPVLWNDYHGTRCAGQIAAARNDACGVGIAYDAKVSGIRILSGEINDVDEAAALNYKYQENDIFSCSWGPPDDGKTMEAPTGILADAFINGIENGRGGKGTVYVFATGNGGNAGDNCNFDGYTNSIYTITIGALDHRDQHPSYSERCSAQLAVTYSSGGGKSIYTTNHGNEDCTNIHGGTSAAAPNAAGIFALVLSVRPDLTWRDMQHLCVQTALPVDLNDTDWKSLPSGRRYNHKYGYGKLDTWAIIEAAKEFHNVNKQTYVELPVKMNKTAIPDTTNGSHKKPLRSNIQVTTNMVEAAGLSRLEHITATVNIEHQRRGDLQIILKSPNNVESELAAVRKEDASADGIRNWKFMTVKHWDENPIGNWTLLVYDEVNADSTGMLVNWTMTLFGEMDRAFGGDPVHQPNVNHDISNGTLALKPTPLPSSTTQTKDSHAPARPTRVKPSPTVSNSDILALPTSYLDDDSISPGGSLKTDGSPDHSVLIYAFIGSVVILGLAAGMYFCKRKHWRSASLARLYTTTPPSIGYEFNELKPDEEEEEDDDDDDDDNDDDGSSDGRPLLTR</sequence>
<evidence type="ECO:0008006" key="21">
    <source>
        <dbReference type="Google" id="ProtNLM"/>
    </source>
</evidence>
<dbReference type="InterPro" id="IPR002884">
    <property type="entry name" value="P_dom"/>
</dbReference>
<keyword evidence="11" id="KW-0865">Zymogen</keyword>
<evidence type="ECO:0000256" key="13">
    <source>
        <dbReference type="PIRSR" id="PIRSR615500-1"/>
    </source>
</evidence>
<dbReference type="PROSITE" id="PS00137">
    <property type="entry name" value="SUBTILASE_HIS"/>
    <property type="match status" value="1"/>
</dbReference>
<evidence type="ECO:0000256" key="3">
    <source>
        <dbReference type="ARBA" id="ARBA00022670"/>
    </source>
</evidence>
<dbReference type="Pfam" id="PF13532">
    <property type="entry name" value="2OG-FeII_Oxy_2"/>
    <property type="match status" value="1"/>
</dbReference>
<dbReference type="SUPFAM" id="SSF51197">
    <property type="entry name" value="Clavaminate synthase-like"/>
    <property type="match status" value="1"/>
</dbReference>
<dbReference type="InterPro" id="IPR027450">
    <property type="entry name" value="AlkB-like"/>
</dbReference>
<evidence type="ECO:0000256" key="9">
    <source>
        <dbReference type="ARBA" id="ARBA00022989"/>
    </source>
</evidence>
<evidence type="ECO:0000256" key="2">
    <source>
        <dbReference type="ARBA" id="ARBA00005325"/>
    </source>
</evidence>
<protein>
    <recommendedName>
        <fullName evidence="21">P/Homo B domain-containing protein</fullName>
    </recommendedName>
</protein>
<dbReference type="EMBL" id="LT552359">
    <property type="protein sequence ID" value="SAL98821.1"/>
    <property type="molecule type" value="Genomic_DNA"/>
</dbReference>
<feature type="region of interest" description="Disordered" evidence="15">
    <location>
        <begin position="980"/>
        <end position="1029"/>
    </location>
</feature>
<organism evidence="19">
    <name type="scientific">Absidia glauca</name>
    <name type="common">Pin mould</name>
    <dbReference type="NCBI Taxonomy" id="4829"/>
    <lineage>
        <taxon>Eukaryota</taxon>
        <taxon>Fungi</taxon>
        <taxon>Fungi incertae sedis</taxon>
        <taxon>Mucoromycota</taxon>
        <taxon>Mucoromycotina</taxon>
        <taxon>Mucoromycetes</taxon>
        <taxon>Mucorales</taxon>
        <taxon>Cunninghamellaceae</taxon>
        <taxon>Absidia</taxon>
    </lineage>
</organism>
<dbReference type="PROSITE" id="PS51892">
    <property type="entry name" value="SUBTILASE"/>
    <property type="match status" value="1"/>
</dbReference>
<dbReference type="PRINTS" id="PR00723">
    <property type="entry name" value="SUBTILISIN"/>
</dbReference>
<keyword evidence="9 16" id="KW-1133">Transmembrane helix</keyword>
<dbReference type="FunCoup" id="A0A168MMG7">
    <property type="interactions" value="73"/>
</dbReference>
<name>A0A168MMG7_ABSGL</name>
<keyword evidence="6 14" id="KW-0378">Hydrolase</keyword>
<dbReference type="AlphaFoldDB" id="A0A168MMG7"/>
<dbReference type="GO" id="GO:0016485">
    <property type="term" value="P:protein processing"/>
    <property type="evidence" value="ECO:0007669"/>
    <property type="project" value="TreeGrafter"/>
</dbReference>
<dbReference type="PROSITE" id="PS51471">
    <property type="entry name" value="FE2OG_OXY"/>
    <property type="match status" value="1"/>
</dbReference>
<keyword evidence="10 16" id="KW-0472">Membrane</keyword>
<comment type="subcellular location">
    <subcellularLocation>
        <location evidence="1">Membrane</location>
    </subcellularLocation>
</comment>
<evidence type="ECO:0000256" key="12">
    <source>
        <dbReference type="ARBA" id="ARBA00023180"/>
    </source>
</evidence>
<evidence type="ECO:0000259" key="17">
    <source>
        <dbReference type="PROSITE" id="PS51471"/>
    </source>
</evidence>
<dbReference type="PANTHER" id="PTHR42884">
    <property type="entry name" value="PROPROTEIN CONVERTASE SUBTILISIN/KEXIN-RELATED"/>
    <property type="match status" value="1"/>
</dbReference>
<keyword evidence="20" id="KW-1185">Reference proteome</keyword>
<evidence type="ECO:0000256" key="5">
    <source>
        <dbReference type="ARBA" id="ARBA00022729"/>
    </source>
</evidence>
<evidence type="ECO:0000256" key="14">
    <source>
        <dbReference type="PROSITE-ProRule" id="PRU01240"/>
    </source>
</evidence>
<dbReference type="PANTHER" id="PTHR42884:SF14">
    <property type="entry name" value="NEUROENDOCRINE CONVERTASE 1"/>
    <property type="match status" value="1"/>
</dbReference>
<evidence type="ECO:0000256" key="7">
    <source>
        <dbReference type="ARBA" id="ARBA00022825"/>
    </source>
</evidence>
<evidence type="ECO:0000256" key="4">
    <source>
        <dbReference type="ARBA" id="ARBA00022692"/>
    </source>
</evidence>